<keyword evidence="3 6" id="KW-0032">Aminotransferase</keyword>
<keyword evidence="5" id="KW-0663">Pyridoxal phosphate</keyword>
<dbReference type="GO" id="GO:0006520">
    <property type="term" value="P:amino acid metabolic process"/>
    <property type="evidence" value="ECO:0007669"/>
    <property type="project" value="InterPro"/>
</dbReference>
<evidence type="ECO:0000259" key="7">
    <source>
        <dbReference type="Pfam" id="PF00155"/>
    </source>
</evidence>
<dbReference type="GO" id="GO:0008483">
    <property type="term" value="F:transaminase activity"/>
    <property type="evidence" value="ECO:0007669"/>
    <property type="project" value="UniProtKB-KW"/>
</dbReference>
<feature type="domain" description="Aminotransferase class I/classII large" evidence="7">
    <location>
        <begin position="29"/>
        <end position="378"/>
    </location>
</feature>
<evidence type="ECO:0000256" key="3">
    <source>
        <dbReference type="ARBA" id="ARBA00022576"/>
    </source>
</evidence>
<dbReference type="InterPro" id="IPR015421">
    <property type="entry name" value="PyrdxlP-dep_Trfase_major"/>
</dbReference>
<dbReference type="PANTHER" id="PTHR46383">
    <property type="entry name" value="ASPARTATE AMINOTRANSFERASE"/>
    <property type="match status" value="1"/>
</dbReference>
<evidence type="ECO:0000256" key="2">
    <source>
        <dbReference type="ARBA" id="ARBA00007441"/>
    </source>
</evidence>
<name>A0A2M8QF22_9CHLR</name>
<evidence type="ECO:0000313" key="8">
    <source>
        <dbReference type="EMBL" id="PJF48394.1"/>
    </source>
</evidence>
<comment type="cofactor">
    <cofactor evidence="1 6">
        <name>pyridoxal 5'-phosphate</name>
        <dbReference type="ChEBI" id="CHEBI:597326"/>
    </cofactor>
</comment>
<organism evidence="8 9">
    <name type="scientific">Candidatus Thermofonsia Clade 3 bacterium</name>
    <dbReference type="NCBI Taxonomy" id="2364212"/>
    <lineage>
        <taxon>Bacteria</taxon>
        <taxon>Bacillati</taxon>
        <taxon>Chloroflexota</taxon>
        <taxon>Candidatus Thermofontia</taxon>
        <taxon>Candidatus Thermofonsia Clade 3</taxon>
    </lineage>
</organism>
<sequence>MRNFISQRVASVPPSGIRRFFDIAATMPNVISLGIGEPDFVTPAPILNEGIASLQRGETAYTSNSGMIELRRALSAHLARLYGVEYDPETELLITVGVSEAMYLALTAIVDPGDEVIVPQPCFVSYAPEVVFAGGVAVPLPTRVEHEFQVTGEEIAARITPRTKAILIGYPNNPTGAVMSRARLMEIAHLAEQHDLVVISDEIYDRLVYGVSHVCFAALPGMQARTILLGGFSKDYAMTGWRIGYAAAPAELLAAMRKVHQYTIMSAPTTGQHAALAALQEGEEHVQRMVAEYDRRRKLIVSGCNALGLDCFEPRGAFYAFPSVARTGMSDEAFAERLLLEEQVAVVPGSAFGAGGAGYVRMAYAQSYEKIEQALERIHRFMRRHG</sequence>
<dbReference type="SUPFAM" id="SSF53383">
    <property type="entry name" value="PLP-dependent transferases"/>
    <property type="match status" value="1"/>
</dbReference>
<comment type="caution">
    <text evidence="8">The sequence shown here is derived from an EMBL/GenBank/DDBJ whole genome shotgun (WGS) entry which is preliminary data.</text>
</comment>
<evidence type="ECO:0000256" key="6">
    <source>
        <dbReference type="RuleBase" id="RU000481"/>
    </source>
</evidence>
<dbReference type="FunFam" id="3.40.640.10:FF:000033">
    <property type="entry name" value="Aspartate aminotransferase"/>
    <property type="match status" value="1"/>
</dbReference>
<reference evidence="8 9" key="1">
    <citation type="submission" date="2017-11" db="EMBL/GenBank/DDBJ databases">
        <title>Evolution of Phototrophy in the Chloroflexi Phylum Driven by Horizontal Gene Transfer.</title>
        <authorList>
            <person name="Ward L.M."/>
            <person name="Hemp J."/>
            <person name="Shih P.M."/>
            <person name="Mcglynn S.E."/>
            <person name="Fischer W."/>
        </authorList>
    </citation>
    <scope>NUCLEOTIDE SEQUENCE [LARGE SCALE GENOMIC DNA]</scope>
    <source>
        <strain evidence="8">JP3_7</strain>
    </source>
</reference>
<dbReference type="InterPro" id="IPR004838">
    <property type="entry name" value="NHTrfase_class1_PyrdxlP-BS"/>
</dbReference>
<dbReference type="InterPro" id="IPR050596">
    <property type="entry name" value="AspAT/PAT-like"/>
</dbReference>
<evidence type="ECO:0000256" key="5">
    <source>
        <dbReference type="ARBA" id="ARBA00022898"/>
    </source>
</evidence>
<dbReference type="GO" id="GO:0030170">
    <property type="term" value="F:pyridoxal phosphate binding"/>
    <property type="evidence" value="ECO:0007669"/>
    <property type="project" value="InterPro"/>
</dbReference>
<gene>
    <name evidence="8" type="ORF">CUN48_03825</name>
</gene>
<accession>A0A2M8QF22</accession>
<dbReference type="Proteomes" id="UP000230790">
    <property type="component" value="Unassembled WGS sequence"/>
</dbReference>
<keyword evidence="4 6" id="KW-0808">Transferase</keyword>
<dbReference type="Gene3D" id="3.90.1150.10">
    <property type="entry name" value="Aspartate Aminotransferase, domain 1"/>
    <property type="match status" value="1"/>
</dbReference>
<dbReference type="AlphaFoldDB" id="A0A2M8QF22"/>
<dbReference type="CDD" id="cd00609">
    <property type="entry name" value="AAT_like"/>
    <property type="match status" value="1"/>
</dbReference>
<comment type="similarity">
    <text evidence="2 6">Belongs to the class-I pyridoxal-phosphate-dependent aminotransferase family.</text>
</comment>
<evidence type="ECO:0000313" key="9">
    <source>
        <dbReference type="Proteomes" id="UP000230790"/>
    </source>
</evidence>
<dbReference type="Pfam" id="PF00155">
    <property type="entry name" value="Aminotran_1_2"/>
    <property type="match status" value="1"/>
</dbReference>
<dbReference type="InterPro" id="IPR015422">
    <property type="entry name" value="PyrdxlP-dep_Trfase_small"/>
</dbReference>
<evidence type="ECO:0000256" key="4">
    <source>
        <dbReference type="ARBA" id="ARBA00022679"/>
    </source>
</evidence>
<proteinExistence type="inferred from homology"/>
<dbReference type="EMBL" id="PGTN01000016">
    <property type="protein sequence ID" value="PJF48394.1"/>
    <property type="molecule type" value="Genomic_DNA"/>
</dbReference>
<dbReference type="InterPro" id="IPR004839">
    <property type="entry name" value="Aminotransferase_I/II_large"/>
</dbReference>
<dbReference type="InterPro" id="IPR015424">
    <property type="entry name" value="PyrdxlP-dep_Trfase"/>
</dbReference>
<dbReference type="EC" id="2.6.1.-" evidence="6"/>
<dbReference type="PANTHER" id="PTHR46383:SF3">
    <property type="entry name" value="ASPARTATE AMINOTRANSFERASE-RELATED"/>
    <property type="match status" value="1"/>
</dbReference>
<protein>
    <recommendedName>
        <fullName evidence="6">Aminotransferase</fullName>
        <ecNumber evidence="6">2.6.1.-</ecNumber>
    </recommendedName>
</protein>
<dbReference type="PROSITE" id="PS00105">
    <property type="entry name" value="AA_TRANSFER_CLASS_1"/>
    <property type="match status" value="1"/>
</dbReference>
<dbReference type="Gene3D" id="3.40.640.10">
    <property type="entry name" value="Type I PLP-dependent aspartate aminotransferase-like (Major domain)"/>
    <property type="match status" value="1"/>
</dbReference>
<evidence type="ECO:0000256" key="1">
    <source>
        <dbReference type="ARBA" id="ARBA00001933"/>
    </source>
</evidence>